<dbReference type="HOGENOM" id="CLU_053152_7_0_2"/>
<proteinExistence type="predicted"/>
<dbReference type="KEGG" id="ppac:PAP_07560"/>
<evidence type="ECO:0000256" key="6">
    <source>
        <dbReference type="SAM" id="Phobius"/>
    </source>
</evidence>
<dbReference type="STRING" id="1343739.PAP_07560"/>
<keyword evidence="5 6" id="KW-0472">Membrane</keyword>
<dbReference type="PANTHER" id="PTHR36115">
    <property type="entry name" value="PROLINE-RICH ANTIGEN HOMOLOG-RELATED"/>
    <property type="match status" value="1"/>
</dbReference>
<evidence type="ECO:0000256" key="4">
    <source>
        <dbReference type="ARBA" id="ARBA00022989"/>
    </source>
</evidence>
<reference evidence="8 9" key="2">
    <citation type="journal article" date="2015" name="Genome Announc.">
        <title>Complete Genome Sequence of Hyperthermophilic Piezophilic Archaeon Palaeococcus pacificus DY20341T, Isolated from Deep-Sea Hydrothermal Sediments.</title>
        <authorList>
            <person name="Zeng X."/>
            <person name="Jebbar M."/>
            <person name="Shao Z."/>
        </authorList>
    </citation>
    <scope>NUCLEOTIDE SEQUENCE [LARGE SCALE GENOMIC DNA]</scope>
    <source>
        <strain evidence="8 9">DY20341</strain>
    </source>
</reference>
<reference evidence="9" key="1">
    <citation type="submission" date="2013-06" db="EMBL/GenBank/DDBJ databases">
        <title>Complete Genome Sequence of Hyperthermophilic Palaeococcus pacificus DY20341T, Isolated from a Deep-Sea Hydrothermal Sediments.</title>
        <authorList>
            <person name="Zeng X."/>
            <person name="Shao Z."/>
        </authorList>
    </citation>
    <scope>NUCLEOTIDE SEQUENCE [LARGE SCALE GENOMIC DNA]</scope>
    <source>
        <strain evidence="9">DY20341</strain>
    </source>
</reference>
<dbReference type="Pfam" id="PF06271">
    <property type="entry name" value="RDD"/>
    <property type="match status" value="1"/>
</dbReference>
<dbReference type="EMBL" id="CP006019">
    <property type="protein sequence ID" value="AIF69902.1"/>
    <property type="molecule type" value="Genomic_DNA"/>
</dbReference>
<evidence type="ECO:0000256" key="2">
    <source>
        <dbReference type="ARBA" id="ARBA00022475"/>
    </source>
</evidence>
<gene>
    <name evidence="8" type="ORF">PAP_07560</name>
</gene>
<evidence type="ECO:0000256" key="1">
    <source>
        <dbReference type="ARBA" id="ARBA00004651"/>
    </source>
</evidence>
<feature type="transmembrane region" description="Helical" evidence="6">
    <location>
        <begin position="54"/>
        <end position="76"/>
    </location>
</feature>
<evidence type="ECO:0000256" key="5">
    <source>
        <dbReference type="ARBA" id="ARBA00023136"/>
    </source>
</evidence>
<keyword evidence="2" id="KW-1003">Cell membrane</keyword>
<dbReference type="AlphaFoldDB" id="A0A075LV84"/>
<feature type="transmembrane region" description="Helical" evidence="6">
    <location>
        <begin position="88"/>
        <end position="108"/>
    </location>
</feature>
<evidence type="ECO:0000259" key="7">
    <source>
        <dbReference type="Pfam" id="PF06271"/>
    </source>
</evidence>
<feature type="domain" description="RDD" evidence="7">
    <location>
        <begin position="46"/>
        <end position="176"/>
    </location>
</feature>
<evidence type="ECO:0000313" key="8">
    <source>
        <dbReference type="EMBL" id="AIF69902.1"/>
    </source>
</evidence>
<dbReference type="Proteomes" id="UP000027981">
    <property type="component" value="Chromosome"/>
</dbReference>
<comment type="subcellular location">
    <subcellularLocation>
        <location evidence="1">Cell membrane</location>
        <topology evidence="1">Multi-pass membrane protein</topology>
    </subcellularLocation>
</comment>
<sequence>MESFFVIEKGPLEEGELKKRKSVRTKFGKIGYGGLKGGINMEKVEYPGVLKRGAAYIIDTIVLFSLLGILHFPIFSIWIKHPPSMDELFAIPLIGLLYLGVYLAYFTVLEGTMGFTIGKRVLGLKVQKENGEPCGLREALLRNVLRVIDGIASYLVGALLIATSRKKQRFGDIVAKTVVVKGDWGK</sequence>
<keyword evidence="9" id="KW-1185">Reference proteome</keyword>
<protein>
    <recommendedName>
        <fullName evidence="7">RDD domain-containing protein</fullName>
    </recommendedName>
</protein>
<evidence type="ECO:0000313" key="9">
    <source>
        <dbReference type="Proteomes" id="UP000027981"/>
    </source>
</evidence>
<dbReference type="InterPro" id="IPR051791">
    <property type="entry name" value="Pra-immunoreactive"/>
</dbReference>
<dbReference type="InterPro" id="IPR010432">
    <property type="entry name" value="RDD"/>
</dbReference>
<organism evidence="8 9">
    <name type="scientific">Palaeococcus pacificus DY20341</name>
    <dbReference type="NCBI Taxonomy" id="1343739"/>
    <lineage>
        <taxon>Archaea</taxon>
        <taxon>Methanobacteriati</taxon>
        <taxon>Methanobacteriota</taxon>
        <taxon>Thermococci</taxon>
        <taxon>Thermococcales</taxon>
        <taxon>Thermococcaceae</taxon>
        <taxon>Palaeococcus</taxon>
    </lineage>
</organism>
<keyword evidence="3 6" id="KW-0812">Transmembrane</keyword>
<dbReference type="GO" id="GO:0005886">
    <property type="term" value="C:plasma membrane"/>
    <property type="evidence" value="ECO:0007669"/>
    <property type="project" value="UniProtKB-SubCell"/>
</dbReference>
<accession>A0A075LV84</accession>
<evidence type="ECO:0000256" key="3">
    <source>
        <dbReference type="ARBA" id="ARBA00022692"/>
    </source>
</evidence>
<keyword evidence="4 6" id="KW-1133">Transmembrane helix</keyword>
<name>A0A075LV84_9EURY</name>
<dbReference type="eggNOG" id="arCOG03633">
    <property type="taxonomic scope" value="Archaea"/>
</dbReference>